<evidence type="ECO:0000259" key="5">
    <source>
        <dbReference type="PROSITE" id="PS50931"/>
    </source>
</evidence>
<dbReference type="InterPro" id="IPR036390">
    <property type="entry name" value="WH_DNA-bd_sf"/>
</dbReference>
<dbReference type="InterPro" id="IPR036388">
    <property type="entry name" value="WH-like_DNA-bd_sf"/>
</dbReference>
<dbReference type="FunFam" id="1.10.10.10:FF:000001">
    <property type="entry name" value="LysR family transcriptional regulator"/>
    <property type="match status" value="1"/>
</dbReference>
<evidence type="ECO:0000256" key="4">
    <source>
        <dbReference type="ARBA" id="ARBA00023163"/>
    </source>
</evidence>
<dbReference type="Pfam" id="PF03466">
    <property type="entry name" value="LysR_substrate"/>
    <property type="match status" value="1"/>
</dbReference>
<organism evidence="6 7">
    <name type="scientific">Ligilactobacillus saerimneri</name>
    <dbReference type="NCBI Taxonomy" id="228229"/>
    <lineage>
        <taxon>Bacteria</taxon>
        <taxon>Bacillati</taxon>
        <taxon>Bacillota</taxon>
        <taxon>Bacilli</taxon>
        <taxon>Lactobacillales</taxon>
        <taxon>Lactobacillaceae</taxon>
        <taxon>Ligilactobacillus</taxon>
    </lineage>
</organism>
<dbReference type="KEGG" id="lsw:GTO87_01050"/>
<dbReference type="GO" id="GO:0003677">
    <property type="term" value="F:DNA binding"/>
    <property type="evidence" value="ECO:0007669"/>
    <property type="project" value="UniProtKB-KW"/>
</dbReference>
<sequence>MNLTQIRYFLSVVENGSMTQAATSNFVSQSAVSKMIKQLENELGTPLFERTGRKIILNRQGKLFYSYASDSIRLLDRGIQTIQAGITAKEEPLSLLFQVTSPLIPLIVREINRNLPNVRLTIVQHVHPTTDREQFDFIISDHIHPERVNTPLFTEEIMLAGYNLPPTVTLADLQDFPLLSLNDSLELRRLLDDFFAQQNVKLNYQYETDDPATLRELALQGIGRCFFPIRSWQRYADQLSLAHILPQPPMRTIYLNQKKGRDDHVAREFVTELTRIFSQQDFALK</sequence>
<dbReference type="RefSeq" id="WP_180849193.1">
    <property type="nucleotide sequence ID" value="NZ_CP047418.1"/>
</dbReference>
<evidence type="ECO:0000313" key="7">
    <source>
        <dbReference type="Proteomes" id="UP000510886"/>
    </source>
</evidence>
<dbReference type="Gene3D" id="3.40.190.290">
    <property type="match status" value="1"/>
</dbReference>
<dbReference type="PROSITE" id="PS50931">
    <property type="entry name" value="HTH_LYSR"/>
    <property type="match status" value="1"/>
</dbReference>
<proteinExistence type="inferred from homology"/>
<dbReference type="SUPFAM" id="SSF46785">
    <property type="entry name" value="Winged helix' DNA-binding domain"/>
    <property type="match status" value="1"/>
</dbReference>
<dbReference type="Proteomes" id="UP000510886">
    <property type="component" value="Chromosome"/>
</dbReference>
<keyword evidence="3" id="KW-0238">DNA-binding</keyword>
<dbReference type="PANTHER" id="PTHR30126:SF96">
    <property type="entry name" value="TRANSCRIPTIONAL REGULATORY PROTEIN, LYSR FAMILY"/>
    <property type="match status" value="1"/>
</dbReference>
<reference evidence="6 7" key="1">
    <citation type="submission" date="2020-01" db="EMBL/GenBank/DDBJ databases">
        <title>Complete and circular genome sequences of six lactobacillus isolates from horses.</title>
        <authorList>
            <person name="Hassan H.M."/>
        </authorList>
    </citation>
    <scope>NUCLEOTIDE SEQUENCE [LARGE SCALE GENOMIC DNA]</scope>
    <source>
        <strain evidence="6 7">1A</strain>
    </source>
</reference>
<comment type="similarity">
    <text evidence="1">Belongs to the LysR transcriptional regulatory family.</text>
</comment>
<evidence type="ECO:0000256" key="3">
    <source>
        <dbReference type="ARBA" id="ARBA00023125"/>
    </source>
</evidence>
<dbReference type="PRINTS" id="PR00039">
    <property type="entry name" value="HTHLYSR"/>
</dbReference>
<evidence type="ECO:0000256" key="1">
    <source>
        <dbReference type="ARBA" id="ARBA00009437"/>
    </source>
</evidence>
<dbReference type="InterPro" id="IPR005119">
    <property type="entry name" value="LysR_subst-bd"/>
</dbReference>
<dbReference type="PANTHER" id="PTHR30126">
    <property type="entry name" value="HTH-TYPE TRANSCRIPTIONAL REGULATOR"/>
    <property type="match status" value="1"/>
</dbReference>
<dbReference type="CDD" id="cd05466">
    <property type="entry name" value="PBP2_LTTR_substrate"/>
    <property type="match status" value="1"/>
</dbReference>
<dbReference type="Gene3D" id="1.10.10.10">
    <property type="entry name" value="Winged helix-like DNA-binding domain superfamily/Winged helix DNA-binding domain"/>
    <property type="match status" value="1"/>
</dbReference>
<dbReference type="EMBL" id="CP047418">
    <property type="protein sequence ID" value="QLL77336.1"/>
    <property type="molecule type" value="Genomic_DNA"/>
</dbReference>
<gene>
    <name evidence="6" type="ORF">GTO87_01050</name>
</gene>
<name>A0A7H9EI53_9LACO</name>
<evidence type="ECO:0000256" key="2">
    <source>
        <dbReference type="ARBA" id="ARBA00023015"/>
    </source>
</evidence>
<dbReference type="AlphaFoldDB" id="A0A7H9EI53"/>
<keyword evidence="2" id="KW-0805">Transcription regulation</keyword>
<protein>
    <submittedName>
        <fullName evidence="6">LysR family transcriptional regulator</fullName>
    </submittedName>
</protein>
<dbReference type="InterPro" id="IPR000847">
    <property type="entry name" value="LysR_HTH_N"/>
</dbReference>
<evidence type="ECO:0000313" key="6">
    <source>
        <dbReference type="EMBL" id="QLL77336.1"/>
    </source>
</evidence>
<feature type="domain" description="HTH lysR-type" evidence="5">
    <location>
        <begin position="1"/>
        <end position="58"/>
    </location>
</feature>
<keyword evidence="4" id="KW-0804">Transcription</keyword>
<accession>A0A7H9EI53</accession>
<dbReference type="Pfam" id="PF00126">
    <property type="entry name" value="HTH_1"/>
    <property type="match status" value="1"/>
</dbReference>
<dbReference type="SUPFAM" id="SSF53850">
    <property type="entry name" value="Periplasmic binding protein-like II"/>
    <property type="match status" value="1"/>
</dbReference>
<dbReference type="GO" id="GO:0003700">
    <property type="term" value="F:DNA-binding transcription factor activity"/>
    <property type="evidence" value="ECO:0007669"/>
    <property type="project" value="InterPro"/>
</dbReference>